<keyword evidence="2" id="KW-1185">Reference proteome</keyword>
<proteinExistence type="predicted"/>
<evidence type="ECO:0000313" key="1">
    <source>
        <dbReference type="EMBL" id="GIJ06480.1"/>
    </source>
</evidence>
<dbReference type="EMBL" id="BOOY01000042">
    <property type="protein sequence ID" value="GIJ06480.1"/>
    <property type="molecule type" value="Genomic_DNA"/>
</dbReference>
<sequence length="109" mass="11645">MTVSFGRKPVSEPVSARGNGPLTAVCDSVIAGTFARHTLPGLLVVPEKALHVSSSVNAVPTSARAGRDARRARDASCRLLVPMSSLFGVTHADLRDQRQRIVNSGNQYY</sequence>
<protein>
    <submittedName>
        <fullName evidence="1">Uncharacterized protein</fullName>
    </submittedName>
</protein>
<dbReference type="Proteomes" id="UP000652013">
    <property type="component" value="Unassembled WGS sequence"/>
</dbReference>
<gene>
    <name evidence="1" type="ORF">Sya03_58320</name>
</gene>
<dbReference type="AlphaFoldDB" id="A0A8J4DMS5"/>
<accession>A0A8J4DMS5</accession>
<reference evidence="1" key="1">
    <citation type="submission" date="2021-01" db="EMBL/GenBank/DDBJ databases">
        <title>Whole genome shotgun sequence of Spirilliplanes yamanashiensis NBRC 15828.</title>
        <authorList>
            <person name="Komaki H."/>
            <person name="Tamura T."/>
        </authorList>
    </citation>
    <scope>NUCLEOTIDE SEQUENCE</scope>
    <source>
        <strain evidence="1">NBRC 15828</strain>
    </source>
</reference>
<evidence type="ECO:0000313" key="2">
    <source>
        <dbReference type="Proteomes" id="UP000652013"/>
    </source>
</evidence>
<comment type="caution">
    <text evidence="1">The sequence shown here is derived from an EMBL/GenBank/DDBJ whole genome shotgun (WGS) entry which is preliminary data.</text>
</comment>
<name>A0A8J4DMS5_9ACTN</name>
<organism evidence="1 2">
    <name type="scientific">Spirilliplanes yamanashiensis</name>
    <dbReference type="NCBI Taxonomy" id="42233"/>
    <lineage>
        <taxon>Bacteria</taxon>
        <taxon>Bacillati</taxon>
        <taxon>Actinomycetota</taxon>
        <taxon>Actinomycetes</taxon>
        <taxon>Micromonosporales</taxon>
        <taxon>Micromonosporaceae</taxon>
        <taxon>Spirilliplanes</taxon>
    </lineage>
</organism>